<feature type="compositionally biased region" description="Polar residues" evidence="1">
    <location>
        <begin position="519"/>
        <end position="534"/>
    </location>
</feature>
<dbReference type="Proteomes" id="UP001296104">
    <property type="component" value="Unassembled WGS sequence"/>
</dbReference>
<feature type="compositionally biased region" description="Polar residues" evidence="1">
    <location>
        <begin position="416"/>
        <end position="432"/>
    </location>
</feature>
<feature type="compositionally biased region" description="Polar residues" evidence="1">
    <location>
        <begin position="681"/>
        <end position="700"/>
    </location>
</feature>
<dbReference type="AlphaFoldDB" id="A0AAI9EAV4"/>
<feature type="region of interest" description="Disordered" evidence="1">
    <location>
        <begin position="75"/>
        <end position="559"/>
    </location>
</feature>
<feature type="compositionally biased region" description="Basic and acidic residues" evidence="1">
    <location>
        <begin position="918"/>
        <end position="961"/>
    </location>
</feature>
<name>A0AAI9EAV4_9PEZI</name>
<evidence type="ECO:0000313" key="3">
    <source>
        <dbReference type="Proteomes" id="UP001296104"/>
    </source>
</evidence>
<feature type="compositionally biased region" description="Low complexity" evidence="1">
    <location>
        <begin position="241"/>
        <end position="258"/>
    </location>
</feature>
<feature type="region of interest" description="Disordered" evidence="1">
    <location>
        <begin position="643"/>
        <end position="830"/>
    </location>
</feature>
<feature type="compositionally biased region" description="Polar residues" evidence="1">
    <location>
        <begin position="656"/>
        <end position="667"/>
    </location>
</feature>
<protein>
    <submittedName>
        <fullName evidence="2">Uncharacterized protein</fullName>
    </submittedName>
</protein>
<evidence type="ECO:0000313" key="2">
    <source>
        <dbReference type="EMBL" id="CAK4013962.1"/>
    </source>
</evidence>
<feature type="compositionally biased region" description="Polar residues" evidence="1">
    <location>
        <begin position="360"/>
        <end position="379"/>
    </location>
</feature>
<evidence type="ECO:0000256" key="1">
    <source>
        <dbReference type="SAM" id="MobiDB-lite"/>
    </source>
</evidence>
<feature type="compositionally biased region" description="Basic residues" evidence="1">
    <location>
        <begin position="907"/>
        <end position="917"/>
    </location>
</feature>
<feature type="region of interest" description="Disordered" evidence="1">
    <location>
        <begin position="907"/>
        <end position="961"/>
    </location>
</feature>
<comment type="caution">
    <text evidence="2">The sequence shown here is derived from an EMBL/GenBank/DDBJ whole genome shotgun (WGS) entry which is preliminary data.</text>
</comment>
<feature type="compositionally biased region" description="Polar residues" evidence="1">
    <location>
        <begin position="730"/>
        <end position="739"/>
    </location>
</feature>
<feature type="compositionally biased region" description="Low complexity" evidence="1">
    <location>
        <begin position="177"/>
        <end position="196"/>
    </location>
</feature>
<gene>
    <name evidence="2" type="ORF">LECACI_7A004522</name>
</gene>
<dbReference type="EMBL" id="CAVMBE010000025">
    <property type="protein sequence ID" value="CAK4013962.1"/>
    <property type="molecule type" value="Genomic_DNA"/>
</dbReference>
<feature type="compositionally biased region" description="Basic and acidic residues" evidence="1">
    <location>
        <begin position="763"/>
        <end position="773"/>
    </location>
</feature>
<reference evidence="2" key="1">
    <citation type="submission" date="2023-11" db="EMBL/GenBank/DDBJ databases">
        <authorList>
            <person name="Alioto T."/>
            <person name="Alioto T."/>
            <person name="Gomez Garrido J."/>
        </authorList>
    </citation>
    <scope>NUCLEOTIDE SEQUENCE</scope>
</reference>
<organism evidence="2 3">
    <name type="scientific">Lecanosticta acicola</name>
    <dbReference type="NCBI Taxonomy" id="111012"/>
    <lineage>
        <taxon>Eukaryota</taxon>
        <taxon>Fungi</taxon>
        <taxon>Dikarya</taxon>
        <taxon>Ascomycota</taxon>
        <taxon>Pezizomycotina</taxon>
        <taxon>Dothideomycetes</taxon>
        <taxon>Dothideomycetidae</taxon>
        <taxon>Mycosphaerellales</taxon>
        <taxon>Mycosphaerellaceae</taxon>
        <taxon>Lecanosticta</taxon>
    </lineage>
</organism>
<feature type="compositionally biased region" description="Polar residues" evidence="1">
    <location>
        <begin position="87"/>
        <end position="120"/>
    </location>
</feature>
<sequence length="961" mass="104677">MFLPHQQQSLRQPREDKALTLLSFRSYFDINLDSTPRHATLIKTRTHATYAMTKRYRTVQSQALINISQGYETEEDLDHLTPESKTRQSALKSSVRNTSNETASTASQTSIMPEAKQSTGKLKKPERALALLKAKQVQQTPTPAVQGKSAPEPEVDQETATAPALEQTPSPKPASRPAPKTEKTTATAKSAEASKSVARSIKAEKQETTKAVAKRKRGSKAAPDDSDEYHPARAKKKTRVQTAAPKAKTQPAPPKSSAEPVAKEAALTKNQSQVIELSENDKSSSWDGSPERVQGPPPQTPAAIRSSPPAPETRIPTKTTLIAFDKSGPRNQGMKRMPGSAAPSSRKVRDSTRRKGPSSAAKSMCTTYSRPRAPSSNVAESVGQALNDFASTSKPAVPGQTAFKQEASKPAVSRFEATQSAAAGQEVYNTAPTAARGEAKSASHPAVSRLEPPQPSPPKPAVLKPATTAPREDIKPASHPASESAGPKHDEDDFVNINEGSEPEPSLEPAPKRQKRTLQKSPNVINPKSHSTEQGAALEPDHDCAITMDEDPVPSQDLKAAFDPAPQAAKRTIGKAPTAFEQVLQSSRGEDATSSKNVVPTKAAPALAKCEKLSVAHEMAGTPLTSGPSQKRKFSTTFAVPEQIGEHKNGLKRRSQQLSQGSQTVDINGSPVPPELEVDEQSTVLETFSKDQSAPLSSDHSPPLWQPVFNANKKPKPASPEEESKVISRFTLTQDSSPRLTAGMDEQLKSVQECARLAQSQTRDMEFAGRIDGSRGTSEEEEEEEEEDGEWGEDPDKTLVNDDDEEAAAAPARYLEETSKSSPKKTAPAFSEPLSDDLMAWCTTLKPHQLNLFEELVKVVHHVVDFAAELENSNLRILESQHKQGLIKLEQRELARAKKHTALRQKLHQARKQRKRELKAAEDNIRKAVASHEEAVRKREAQTAAREKEHERIERVLESYE</sequence>
<proteinExistence type="predicted"/>
<feature type="compositionally biased region" description="Acidic residues" evidence="1">
    <location>
        <begin position="779"/>
        <end position="793"/>
    </location>
</feature>
<keyword evidence="3" id="KW-1185">Reference proteome</keyword>
<accession>A0AAI9EAV4</accession>